<dbReference type="InParanoid" id="D6Z050"/>
<dbReference type="OrthoDB" id="5431954at2"/>
<dbReference type="KEGG" id="dak:DaAHT2_2418"/>
<dbReference type="EMBL" id="CP001940">
    <property type="protein sequence ID" value="ADH87083.1"/>
    <property type="molecule type" value="Genomic_DNA"/>
</dbReference>
<evidence type="ECO:0000313" key="2">
    <source>
        <dbReference type="Proteomes" id="UP000001508"/>
    </source>
</evidence>
<reference evidence="2" key="1">
    <citation type="submission" date="2010-02" db="EMBL/GenBank/DDBJ databases">
        <title>Complete sequence of Desulfurivibrio alkaliphilus AHT2.</title>
        <authorList>
            <consortium name="US DOE Joint Genome Institute"/>
            <person name="Pitluck S."/>
            <person name="Chertkov O."/>
            <person name="Detter J.C."/>
            <person name="Han C."/>
            <person name="Tapia R."/>
            <person name="Larimer F."/>
            <person name="Land M."/>
            <person name="Hauser L."/>
            <person name="Kyrpides N."/>
            <person name="Mikhailova N."/>
            <person name="Sorokin D.Y."/>
            <person name="Muyzer G."/>
            <person name="Woyke T."/>
        </authorList>
    </citation>
    <scope>NUCLEOTIDE SEQUENCE [LARGE SCALE GENOMIC DNA]</scope>
    <source>
        <strain evidence="2">DSM 19089 / UNIQEM U267 / AHT2</strain>
    </source>
</reference>
<sequence>MEAARNRDEQQKKRTISQSLALIKCPNCGNDTDFLEVADDVILTTHYRQNQDGSFTQEGDESQILGEIKLFCGECNADLSHFHSRFLEMLF</sequence>
<dbReference type="STRING" id="589865.DaAHT2_2418"/>
<accession>D6Z050</accession>
<dbReference type="eggNOG" id="ENOG5033DTR">
    <property type="taxonomic scope" value="Bacteria"/>
</dbReference>
<gene>
    <name evidence="1" type="ordered locus">DaAHT2_2418</name>
</gene>
<name>D6Z050_DESAT</name>
<proteinExistence type="predicted"/>
<evidence type="ECO:0000313" key="1">
    <source>
        <dbReference type="EMBL" id="ADH87083.1"/>
    </source>
</evidence>
<organism evidence="1 2">
    <name type="scientific">Desulfurivibrio alkaliphilus (strain DSM 19089 / UNIQEM U267 / AHT2)</name>
    <dbReference type="NCBI Taxonomy" id="589865"/>
    <lineage>
        <taxon>Bacteria</taxon>
        <taxon>Pseudomonadati</taxon>
        <taxon>Thermodesulfobacteriota</taxon>
        <taxon>Desulfobulbia</taxon>
        <taxon>Desulfobulbales</taxon>
        <taxon>Desulfobulbaceae</taxon>
        <taxon>Desulfurivibrio</taxon>
    </lineage>
</organism>
<keyword evidence="2" id="KW-1185">Reference proteome</keyword>
<dbReference type="HOGENOM" id="CLU_187498_0_0_7"/>
<dbReference type="AlphaFoldDB" id="D6Z050"/>
<dbReference type="Proteomes" id="UP000001508">
    <property type="component" value="Chromosome"/>
</dbReference>
<protein>
    <submittedName>
        <fullName evidence="1">Uncharacterized protein</fullName>
    </submittedName>
</protein>